<evidence type="ECO:0000313" key="2">
    <source>
        <dbReference type="EMBL" id="MBD8524615.1"/>
    </source>
</evidence>
<accession>A0AAW3ZGR0</accession>
<name>A0AAW3ZGR0_9GAMM</name>
<gene>
    <name evidence="2" type="ORF">IFO71_02575</name>
</gene>
<dbReference type="InterPro" id="IPR014710">
    <property type="entry name" value="RmlC-like_jellyroll"/>
</dbReference>
<reference evidence="2 3" key="1">
    <citation type="submission" date="2020-09" db="EMBL/GenBank/DDBJ databases">
        <title>Pseudoxanthomonas sp. CAU 1598 isolated from sand of Yaerae Beach.</title>
        <authorList>
            <person name="Kim W."/>
        </authorList>
    </citation>
    <scope>NUCLEOTIDE SEQUENCE [LARGE SCALE GENOMIC DNA]</scope>
    <source>
        <strain evidence="2 3">CAU 1598</strain>
    </source>
</reference>
<sequence length="146" mass="16110">MAQLLAAQTAVELPAARAARLRARVMAHCDDSPYAIVPHRAEDFRPFIPGVKIRPLRVDWEGKTQTSLWRLEPGASIPPHRHTAEEECLIMEGSLIWGGKEYGPGDFLLARPGAHHEEFRSPKGALLMIRSELSQPLAALFAAAAR</sequence>
<dbReference type="AlphaFoldDB" id="A0AAW3ZGR0"/>
<feature type="domain" description="ChrR-like cupin" evidence="1">
    <location>
        <begin position="37"/>
        <end position="129"/>
    </location>
</feature>
<dbReference type="RefSeq" id="WP_192027960.1">
    <property type="nucleotide sequence ID" value="NZ_JACYTR010000003.1"/>
</dbReference>
<dbReference type="Pfam" id="PF12973">
    <property type="entry name" value="Cupin_7"/>
    <property type="match status" value="1"/>
</dbReference>
<evidence type="ECO:0000259" key="1">
    <source>
        <dbReference type="Pfam" id="PF12973"/>
    </source>
</evidence>
<dbReference type="Gene3D" id="2.60.120.10">
    <property type="entry name" value="Jelly Rolls"/>
    <property type="match status" value="1"/>
</dbReference>
<evidence type="ECO:0000313" key="3">
    <source>
        <dbReference type="Proteomes" id="UP000613768"/>
    </source>
</evidence>
<organism evidence="2 3">
    <name type="scientific">Pseudomarimonas arenosa</name>
    <dbReference type="NCBI Taxonomy" id="2774145"/>
    <lineage>
        <taxon>Bacteria</taxon>
        <taxon>Pseudomonadati</taxon>
        <taxon>Pseudomonadota</taxon>
        <taxon>Gammaproteobacteria</taxon>
        <taxon>Lysobacterales</taxon>
        <taxon>Lysobacteraceae</taxon>
        <taxon>Pseudomarimonas</taxon>
    </lineage>
</organism>
<dbReference type="EMBL" id="JACYTR010000003">
    <property type="protein sequence ID" value="MBD8524615.1"/>
    <property type="molecule type" value="Genomic_DNA"/>
</dbReference>
<dbReference type="SUPFAM" id="SSF51182">
    <property type="entry name" value="RmlC-like cupins"/>
    <property type="match status" value="1"/>
</dbReference>
<dbReference type="Proteomes" id="UP000613768">
    <property type="component" value="Unassembled WGS sequence"/>
</dbReference>
<dbReference type="InterPro" id="IPR025979">
    <property type="entry name" value="ChrR-like_cupin_dom"/>
</dbReference>
<proteinExistence type="predicted"/>
<dbReference type="InterPro" id="IPR011051">
    <property type="entry name" value="RmlC_Cupin_sf"/>
</dbReference>
<protein>
    <submittedName>
        <fullName evidence="2">Cupin domain-containing protein</fullName>
    </submittedName>
</protein>
<comment type="caution">
    <text evidence="2">The sequence shown here is derived from an EMBL/GenBank/DDBJ whole genome shotgun (WGS) entry which is preliminary data.</text>
</comment>
<keyword evidence="3" id="KW-1185">Reference proteome</keyword>